<dbReference type="InterPro" id="IPR003399">
    <property type="entry name" value="Mce/MlaD"/>
</dbReference>
<keyword evidence="3" id="KW-1185">Reference proteome</keyword>
<dbReference type="EMBL" id="CP136137">
    <property type="protein sequence ID" value="WYY08082.1"/>
    <property type="molecule type" value="Genomic_DNA"/>
</dbReference>
<protein>
    <submittedName>
        <fullName evidence="2">MlaD family protein</fullName>
    </submittedName>
</protein>
<dbReference type="Pfam" id="PF02470">
    <property type="entry name" value="MlaD"/>
    <property type="match status" value="1"/>
</dbReference>
<evidence type="ECO:0000313" key="3">
    <source>
        <dbReference type="Proteomes" id="UP001479933"/>
    </source>
</evidence>
<sequence length="332" mass="35253">MKTRFLWILAVLVPVMLVMSGCSLSPNRLPSVKAGVSADYEVTLKFASVLNLPTGADVMMNGLQVGRVKELNESKDGVDVVVGLTASRPVPADSTAIIRQNTPLGDTYLGFTPPENPTNAGNLHDGSVVPMSRTTSPPTLEDTIAVLAYFVNGGTVQKVQDTMVTLNKTLPQIKDVRRLASTVATDLDDLAGNLGEIDRLLTGLDGVAKSFPASRVQIEHVFGDQGIDYYKTVGYSLVRHIATLLPSVGSVFTGGLWVVPLLTSIAEAAENAAPIWPAGDRMVAGANDFVSNTLKPFLKNPRVAITSVKAKGSDKQMLADSASILRILGVVR</sequence>
<evidence type="ECO:0000313" key="2">
    <source>
        <dbReference type="EMBL" id="WYY08082.1"/>
    </source>
</evidence>
<accession>A0ABZ2U382</accession>
<dbReference type="Proteomes" id="UP001479933">
    <property type="component" value="Chromosome"/>
</dbReference>
<gene>
    <name evidence="2" type="ORF">RVF87_03090</name>
</gene>
<dbReference type="PANTHER" id="PTHR33371">
    <property type="entry name" value="INTERMEMBRANE PHOSPHOLIPID TRANSPORT SYSTEM BINDING PROTEIN MLAD-RELATED"/>
    <property type="match status" value="1"/>
</dbReference>
<dbReference type="PANTHER" id="PTHR33371:SF4">
    <property type="entry name" value="INTERMEMBRANE PHOSPHOLIPID TRANSPORT SYSTEM BINDING PROTEIN MLAD"/>
    <property type="match status" value="1"/>
</dbReference>
<feature type="domain" description="Mce/MlaD" evidence="1">
    <location>
        <begin position="40"/>
        <end position="114"/>
    </location>
</feature>
<dbReference type="RefSeq" id="WP_244885361.1">
    <property type="nucleotide sequence ID" value="NZ_CP136137.1"/>
</dbReference>
<dbReference type="PROSITE" id="PS51257">
    <property type="entry name" value="PROKAR_LIPOPROTEIN"/>
    <property type="match status" value="1"/>
</dbReference>
<reference evidence="2 3" key="1">
    <citation type="journal article" date="2023" name="Virus Evol.">
        <title>Computational host range prediction-The good, the bad, and the ugly.</title>
        <authorList>
            <person name="Howell A.A."/>
            <person name="Versoza C.J."/>
            <person name="Pfeifer S.P."/>
        </authorList>
    </citation>
    <scope>NUCLEOTIDE SEQUENCE [LARGE SCALE GENOMIC DNA]</scope>
    <source>
        <strain evidence="2 3">1610/1b</strain>
    </source>
</reference>
<name>A0ABZ2U382_9ACTN</name>
<proteinExistence type="predicted"/>
<organism evidence="2 3">
    <name type="scientific">Gordonia hydrophobica</name>
    <dbReference type="NCBI Taxonomy" id="40516"/>
    <lineage>
        <taxon>Bacteria</taxon>
        <taxon>Bacillati</taxon>
        <taxon>Actinomycetota</taxon>
        <taxon>Actinomycetes</taxon>
        <taxon>Mycobacteriales</taxon>
        <taxon>Gordoniaceae</taxon>
        <taxon>Gordonia</taxon>
    </lineage>
</organism>
<dbReference type="InterPro" id="IPR052336">
    <property type="entry name" value="MlaD_Phospholipid_Transporter"/>
</dbReference>
<evidence type="ECO:0000259" key="1">
    <source>
        <dbReference type="Pfam" id="PF02470"/>
    </source>
</evidence>